<dbReference type="GO" id="GO:0030688">
    <property type="term" value="C:preribosome, small subunit precursor"/>
    <property type="evidence" value="ECO:0007669"/>
    <property type="project" value="TreeGrafter"/>
</dbReference>
<dbReference type="OrthoDB" id="10258631at2759"/>
<evidence type="ECO:0000256" key="9">
    <source>
        <dbReference type="ARBA" id="ARBA00022840"/>
    </source>
</evidence>
<dbReference type="InterPro" id="IPR030484">
    <property type="entry name" value="Rio2"/>
</dbReference>
<evidence type="ECO:0000256" key="12">
    <source>
        <dbReference type="ARBA" id="ARBA00048679"/>
    </source>
</evidence>
<evidence type="ECO:0000256" key="1">
    <source>
        <dbReference type="ARBA" id="ARBA00001946"/>
    </source>
</evidence>
<feature type="domain" description="RIO kinase" evidence="16">
    <location>
        <begin position="67"/>
        <end position="307"/>
    </location>
</feature>
<dbReference type="Gene3D" id="3.30.200.20">
    <property type="entry name" value="Phosphorylase Kinase, domain 1"/>
    <property type="match status" value="1"/>
</dbReference>
<comment type="caution">
    <text evidence="17">The sequence shown here is derived from an EMBL/GenBank/DDBJ whole genome shotgun (WGS) entry which is preliminary data.</text>
</comment>
<dbReference type="SUPFAM" id="SSF56112">
    <property type="entry name" value="Protein kinase-like (PK-like)"/>
    <property type="match status" value="1"/>
</dbReference>
<gene>
    <name evidence="17" type="ORF">HANVADRAFT_53316</name>
</gene>
<dbReference type="InterPro" id="IPR000687">
    <property type="entry name" value="RIO_kinase"/>
</dbReference>
<keyword evidence="18" id="KW-1185">Reference proteome</keyword>
<keyword evidence="4" id="KW-0723">Serine/threonine-protein kinase</keyword>
<dbReference type="FunFam" id="1.10.10.10:FF:000053">
    <property type="entry name" value="Serine/threonine-protein kinase RIO2"/>
    <property type="match status" value="1"/>
</dbReference>
<dbReference type="GO" id="GO:0005634">
    <property type="term" value="C:nucleus"/>
    <property type="evidence" value="ECO:0007669"/>
    <property type="project" value="TreeGrafter"/>
</dbReference>
<keyword evidence="5" id="KW-0808">Transferase</keyword>
<organism evidence="17 18">
    <name type="scientific">Hanseniaspora valbyensis NRRL Y-1626</name>
    <dbReference type="NCBI Taxonomy" id="766949"/>
    <lineage>
        <taxon>Eukaryota</taxon>
        <taxon>Fungi</taxon>
        <taxon>Dikarya</taxon>
        <taxon>Ascomycota</taxon>
        <taxon>Saccharomycotina</taxon>
        <taxon>Saccharomycetes</taxon>
        <taxon>Saccharomycodales</taxon>
        <taxon>Saccharomycodaceae</taxon>
        <taxon>Hanseniaspora</taxon>
    </lineage>
</organism>
<keyword evidence="8" id="KW-0418">Kinase</keyword>
<dbReference type="Pfam" id="PF09202">
    <property type="entry name" value="Rio2_N"/>
    <property type="match status" value="1"/>
</dbReference>
<dbReference type="GO" id="GO:0005524">
    <property type="term" value="F:ATP binding"/>
    <property type="evidence" value="ECO:0007669"/>
    <property type="project" value="UniProtKB-KW"/>
</dbReference>
<dbReference type="PANTHER" id="PTHR45852">
    <property type="entry name" value="SER/THR-PROTEIN KINASE RIO2"/>
    <property type="match status" value="1"/>
</dbReference>
<evidence type="ECO:0000256" key="13">
    <source>
        <dbReference type="ARBA" id="ARBA00068353"/>
    </source>
</evidence>
<evidence type="ECO:0000256" key="11">
    <source>
        <dbReference type="ARBA" id="ARBA00047899"/>
    </source>
</evidence>
<evidence type="ECO:0000256" key="14">
    <source>
        <dbReference type="ARBA" id="ARBA00068837"/>
    </source>
</evidence>
<dbReference type="GO" id="GO:0030490">
    <property type="term" value="P:maturation of SSU-rRNA"/>
    <property type="evidence" value="ECO:0007669"/>
    <property type="project" value="TreeGrafter"/>
</dbReference>
<feature type="region of interest" description="Disordered" evidence="15">
    <location>
        <begin position="359"/>
        <end position="408"/>
    </location>
</feature>
<sequence length="433" mass="50220">MKLETAHMRYLTSEDFNVLEAVEKGSTNHELVPVSLIYRLSTMMKSQGGTNRTISDLAKLDLITKIRNAKYDGYKLTYKGIDYLALKSLLSNNIIYSIGAIFGVGKESDIYKVSTDQGETRVMKLHRLGRTSFQTVKKNRDYLKKNDLMGTNWMYLSKIAAGKEYEFLSILHENGFNVPEPFFVTRHALVMELIDGFPMRNLRRHNFKGRSLDKLYTDLMNFIVKLAKSGLIHCDYNEFNIMIKNNVDEDDIDDLGFVVIDFPQAISIDHKDAEYYFKRDVDCIKRFFEKKLKYIPRRDPIWLDESGFGEGYKHPYPVFHRDITERTNNLDELLNASGFNKKHPSERSGDIESCLINMRGEKTEMYTSDEEDDDDDDDEGDYTYESDDEDSSDYYSSEPESEVDDENERIIEALSSGVKELKMDKMGNYILED</sequence>
<feature type="compositionally biased region" description="Acidic residues" evidence="15">
    <location>
        <begin position="367"/>
        <end position="392"/>
    </location>
</feature>
<dbReference type="InterPro" id="IPR036388">
    <property type="entry name" value="WH-like_DNA-bd_sf"/>
</dbReference>
<dbReference type="CDD" id="cd05144">
    <property type="entry name" value="RIO2_C"/>
    <property type="match status" value="1"/>
</dbReference>
<evidence type="ECO:0000256" key="15">
    <source>
        <dbReference type="SAM" id="MobiDB-lite"/>
    </source>
</evidence>
<dbReference type="GO" id="GO:0004674">
    <property type="term" value="F:protein serine/threonine kinase activity"/>
    <property type="evidence" value="ECO:0007669"/>
    <property type="project" value="UniProtKB-KW"/>
</dbReference>
<dbReference type="InterPro" id="IPR015285">
    <property type="entry name" value="RIO2_wHTH_N"/>
</dbReference>
<evidence type="ECO:0000256" key="6">
    <source>
        <dbReference type="ARBA" id="ARBA00022723"/>
    </source>
</evidence>
<dbReference type="PANTHER" id="PTHR45852:SF1">
    <property type="entry name" value="SERINE_THREONINE-PROTEIN KINASE RIO2"/>
    <property type="match status" value="1"/>
</dbReference>
<dbReference type="AlphaFoldDB" id="A0A1B7TBY3"/>
<evidence type="ECO:0000256" key="10">
    <source>
        <dbReference type="ARBA" id="ARBA00022842"/>
    </source>
</evidence>
<dbReference type="InterPro" id="IPR011009">
    <property type="entry name" value="Kinase-like_dom_sf"/>
</dbReference>
<dbReference type="InterPro" id="IPR036390">
    <property type="entry name" value="WH_DNA-bd_sf"/>
</dbReference>
<evidence type="ECO:0000313" key="17">
    <source>
        <dbReference type="EMBL" id="OBA26254.1"/>
    </source>
</evidence>
<dbReference type="FunFam" id="3.30.200.20:FF:000052">
    <property type="entry name" value="Serine/threonine-protein kinase RIO2"/>
    <property type="match status" value="1"/>
</dbReference>
<dbReference type="Pfam" id="PF01163">
    <property type="entry name" value="RIO1"/>
    <property type="match status" value="1"/>
</dbReference>
<keyword evidence="6" id="KW-0479">Metal-binding</keyword>
<comment type="catalytic activity">
    <reaction evidence="12">
        <text>L-seryl-[protein] + ATP = O-phospho-L-seryl-[protein] + ADP + H(+)</text>
        <dbReference type="Rhea" id="RHEA:17989"/>
        <dbReference type="Rhea" id="RHEA-COMP:9863"/>
        <dbReference type="Rhea" id="RHEA-COMP:11604"/>
        <dbReference type="ChEBI" id="CHEBI:15378"/>
        <dbReference type="ChEBI" id="CHEBI:29999"/>
        <dbReference type="ChEBI" id="CHEBI:30616"/>
        <dbReference type="ChEBI" id="CHEBI:83421"/>
        <dbReference type="ChEBI" id="CHEBI:456216"/>
        <dbReference type="EC" id="2.7.11.1"/>
    </reaction>
</comment>
<keyword evidence="9" id="KW-0067">ATP-binding</keyword>
<reference evidence="18" key="1">
    <citation type="journal article" date="2016" name="Proc. Natl. Acad. Sci. U.S.A.">
        <title>Comparative genomics of biotechnologically important yeasts.</title>
        <authorList>
            <person name="Riley R."/>
            <person name="Haridas S."/>
            <person name="Wolfe K.H."/>
            <person name="Lopes M.R."/>
            <person name="Hittinger C.T."/>
            <person name="Goeker M."/>
            <person name="Salamov A.A."/>
            <person name="Wisecaver J.H."/>
            <person name="Long T.M."/>
            <person name="Calvey C.H."/>
            <person name="Aerts A.L."/>
            <person name="Barry K.W."/>
            <person name="Choi C."/>
            <person name="Clum A."/>
            <person name="Coughlan A.Y."/>
            <person name="Deshpande S."/>
            <person name="Douglass A.P."/>
            <person name="Hanson S.J."/>
            <person name="Klenk H.-P."/>
            <person name="LaButti K.M."/>
            <person name="Lapidus A."/>
            <person name="Lindquist E.A."/>
            <person name="Lipzen A.M."/>
            <person name="Meier-Kolthoff J.P."/>
            <person name="Ohm R.A."/>
            <person name="Otillar R.P."/>
            <person name="Pangilinan J.L."/>
            <person name="Peng Y."/>
            <person name="Rokas A."/>
            <person name="Rosa C.A."/>
            <person name="Scheuner C."/>
            <person name="Sibirny A.A."/>
            <person name="Slot J.C."/>
            <person name="Stielow J.B."/>
            <person name="Sun H."/>
            <person name="Kurtzman C.P."/>
            <person name="Blackwell M."/>
            <person name="Grigoriev I.V."/>
            <person name="Jeffries T.W."/>
        </authorList>
    </citation>
    <scope>NUCLEOTIDE SEQUENCE [LARGE SCALE GENOMIC DNA]</scope>
    <source>
        <strain evidence="18">NRRL Y-1626</strain>
    </source>
</reference>
<dbReference type="Gene3D" id="1.10.510.10">
    <property type="entry name" value="Transferase(Phosphotransferase) domain 1"/>
    <property type="match status" value="1"/>
</dbReference>
<dbReference type="GO" id="GO:0005829">
    <property type="term" value="C:cytosol"/>
    <property type="evidence" value="ECO:0007669"/>
    <property type="project" value="TreeGrafter"/>
</dbReference>
<protein>
    <recommendedName>
        <fullName evidence="13">Serine/threonine-protein kinase RIO2</fullName>
        <ecNumber evidence="3">2.7.11.1</ecNumber>
    </recommendedName>
    <alternativeName>
        <fullName evidence="14">Serine/threonine-protein kinase rio2</fullName>
    </alternativeName>
</protein>
<name>A0A1B7TBY3_9ASCO</name>
<evidence type="ECO:0000259" key="16">
    <source>
        <dbReference type="SMART" id="SM00090"/>
    </source>
</evidence>
<evidence type="ECO:0000256" key="7">
    <source>
        <dbReference type="ARBA" id="ARBA00022741"/>
    </source>
</evidence>
<evidence type="ECO:0000256" key="5">
    <source>
        <dbReference type="ARBA" id="ARBA00022679"/>
    </source>
</evidence>
<comment type="catalytic activity">
    <reaction evidence="11">
        <text>L-threonyl-[protein] + ATP = O-phospho-L-threonyl-[protein] + ADP + H(+)</text>
        <dbReference type="Rhea" id="RHEA:46608"/>
        <dbReference type="Rhea" id="RHEA-COMP:11060"/>
        <dbReference type="Rhea" id="RHEA-COMP:11605"/>
        <dbReference type="ChEBI" id="CHEBI:15378"/>
        <dbReference type="ChEBI" id="CHEBI:30013"/>
        <dbReference type="ChEBI" id="CHEBI:30616"/>
        <dbReference type="ChEBI" id="CHEBI:61977"/>
        <dbReference type="ChEBI" id="CHEBI:456216"/>
        <dbReference type="EC" id="2.7.11.1"/>
    </reaction>
</comment>
<comment type="similarity">
    <text evidence="2">Belongs to the protein kinase superfamily. RIO-type Ser/Thr kinase family.</text>
</comment>
<dbReference type="GO" id="GO:0046872">
    <property type="term" value="F:metal ion binding"/>
    <property type="evidence" value="ECO:0007669"/>
    <property type="project" value="UniProtKB-KW"/>
</dbReference>
<dbReference type="SMART" id="SM00090">
    <property type="entry name" value="RIO"/>
    <property type="match status" value="1"/>
</dbReference>
<dbReference type="EMBL" id="LXPE01000021">
    <property type="protein sequence ID" value="OBA26254.1"/>
    <property type="molecule type" value="Genomic_DNA"/>
</dbReference>
<evidence type="ECO:0000256" key="8">
    <source>
        <dbReference type="ARBA" id="ARBA00022777"/>
    </source>
</evidence>
<accession>A0A1B7TBY3</accession>
<dbReference type="InterPro" id="IPR018934">
    <property type="entry name" value="RIO_dom"/>
</dbReference>
<keyword evidence="7" id="KW-0547">Nucleotide-binding</keyword>
<proteinExistence type="inferred from homology"/>
<dbReference type="EC" id="2.7.11.1" evidence="3"/>
<evidence type="ECO:0000256" key="2">
    <source>
        <dbReference type="ARBA" id="ARBA00009196"/>
    </source>
</evidence>
<dbReference type="SUPFAM" id="SSF46785">
    <property type="entry name" value="Winged helix' DNA-binding domain"/>
    <property type="match status" value="1"/>
</dbReference>
<evidence type="ECO:0000256" key="4">
    <source>
        <dbReference type="ARBA" id="ARBA00022527"/>
    </source>
</evidence>
<keyword evidence="10" id="KW-0460">Magnesium</keyword>
<dbReference type="Gene3D" id="1.10.10.10">
    <property type="entry name" value="Winged helix-like DNA-binding domain superfamily/Winged helix DNA-binding domain"/>
    <property type="match status" value="1"/>
</dbReference>
<evidence type="ECO:0000256" key="3">
    <source>
        <dbReference type="ARBA" id="ARBA00012513"/>
    </source>
</evidence>
<comment type="cofactor">
    <cofactor evidence="1">
        <name>Mg(2+)</name>
        <dbReference type="ChEBI" id="CHEBI:18420"/>
    </cofactor>
</comment>
<dbReference type="Proteomes" id="UP000092321">
    <property type="component" value="Unassembled WGS sequence"/>
</dbReference>
<evidence type="ECO:0000313" key="18">
    <source>
        <dbReference type="Proteomes" id="UP000092321"/>
    </source>
</evidence>